<comment type="caution">
    <text evidence="1">The sequence shown here is derived from an EMBL/GenBank/DDBJ whole genome shotgun (WGS) entry which is preliminary data.</text>
</comment>
<name>A0A8J4BNY0_9CHLO</name>
<dbReference type="AlphaFoldDB" id="A0A8J4BNY0"/>
<proteinExistence type="predicted"/>
<evidence type="ECO:0000313" key="2">
    <source>
        <dbReference type="Proteomes" id="UP000747399"/>
    </source>
</evidence>
<dbReference type="EMBL" id="BNCO01000075">
    <property type="protein sequence ID" value="GIL65385.1"/>
    <property type="molecule type" value="Genomic_DNA"/>
</dbReference>
<gene>
    <name evidence="1" type="ORF">Vafri_19140</name>
</gene>
<dbReference type="Proteomes" id="UP000747399">
    <property type="component" value="Unassembled WGS sequence"/>
</dbReference>
<organism evidence="1 2">
    <name type="scientific">Volvox africanus</name>
    <dbReference type="NCBI Taxonomy" id="51714"/>
    <lineage>
        <taxon>Eukaryota</taxon>
        <taxon>Viridiplantae</taxon>
        <taxon>Chlorophyta</taxon>
        <taxon>core chlorophytes</taxon>
        <taxon>Chlorophyceae</taxon>
        <taxon>CS clade</taxon>
        <taxon>Chlamydomonadales</taxon>
        <taxon>Volvocaceae</taxon>
        <taxon>Volvox</taxon>
    </lineage>
</organism>
<evidence type="ECO:0000313" key="1">
    <source>
        <dbReference type="EMBL" id="GIL65385.1"/>
    </source>
</evidence>
<reference evidence="1" key="1">
    <citation type="journal article" date="2021" name="Proc. Natl. Acad. Sci. U.S.A.">
        <title>Three genomes in the algal genus Volvox reveal the fate of a haploid sex-determining region after a transition to homothallism.</title>
        <authorList>
            <person name="Yamamoto K."/>
            <person name="Hamaji T."/>
            <person name="Kawai-Toyooka H."/>
            <person name="Matsuzaki R."/>
            <person name="Takahashi F."/>
            <person name="Nishimura Y."/>
            <person name="Kawachi M."/>
            <person name="Noguchi H."/>
            <person name="Minakuchi Y."/>
            <person name="Umen J.G."/>
            <person name="Toyoda A."/>
            <person name="Nozaki H."/>
        </authorList>
    </citation>
    <scope>NUCLEOTIDE SEQUENCE</scope>
    <source>
        <strain evidence="1">NIES-3780</strain>
    </source>
</reference>
<protein>
    <submittedName>
        <fullName evidence="1">Uncharacterized protein</fullName>
    </submittedName>
</protein>
<accession>A0A8J4BNY0</accession>
<sequence length="170" mass="19413">MWQRIGHRFALAVPSAQEPRPLPFVQLHREFYWTNQISYVASCEGSVPFRFGYGSLHSAIRALCTSAGPDEPEDVAAMRQYRDSKSFRRRFDGRVLLHGKESNTWMEAKLDGYVEGEDGITNFNLYSDSVRRASSLPTTTYYTGGAPMEYHVCRYVYTSVYVRASEGFIP</sequence>
<keyword evidence="2" id="KW-1185">Reference proteome</keyword>